<keyword evidence="9" id="KW-1185">Reference proteome</keyword>
<dbReference type="Pfam" id="PF10265">
    <property type="entry name" value="Miga"/>
    <property type="match status" value="2"/>
</dbReference>
<reference evidence="8 9" key="1">
    <citation type="submission" date="2022-01" db="EMBL/GenBank/DDBJ databases">
        <title>A chromosomal length assembly of Cordylochernes scorpioides.</title>
        <authorList>
            <person name="Zeh D."/>
            <person name="Zeh J."/>
        </authorList>
    </citation>
    <scope>NUCLEOTIDE SEQUENCE [LARGE SCALE GENOMIC DNA]</scope>
    <source>
        <strain evidence="8">IN4F17</strain>
        <tissue evidence="8">Whole Body</tissue>
    </source>
</reference>
<evidence type="ECO:0000256" key="2">
    <source>
        <dbReference type="ARBA" id="ARBA00008969"/>
    </source>
</evidence>
<dbReference type="EMBL" id="CP092877">
    <property type="protein sequence ID" value="UYV77533.1"/>
    <property type="molecule type" value="Genomic_DNA"/>
</dbReference>
<proteinExistence type="inferred from homology"/>
<keyword evidence="5" id="KW-1133">Transmembrane helix</keyword>
<comment type="subcellular location">
    <subcellularLocation>
        <location evidence="1">Mitochondrion outer membrane</location>
    </subcellularLocation>
</comment>
<evidence type="ECO:0000256" key="4">
    <source>
        <dbReference type="ARBA" id="ARBA00022787"/>
    </source>
</evidence>
<keyword evidence="3" id="KW-0812">Transmembrane</keyword>
<evidence type="ECO:0000256" key="6">
    <source>
        <dbReference type="ARBA" id="ARBA00023128"/>
    </source>
</evidence>
<evidence type="ECO:0000313" key="8">
    <source>
        <dbReference type="EMBL" id="UYV77533.1"/>
    </source>
</evidence>
<keyword evidence="7" id="KW-0472">Membrane</keyword>
<evidence type="ECO:0000256" key="7">
    <source>
        <dbReference type="ARBA" id="ARBA00023136"/>
    </source>
</evidence>
<keyword evidence="4" id="KW-1000">Mitochondrion outer membrane</keyword>
<evidence type="ECO:0000256" key="3">
    <source>
        <dbReference type="ARBA" id="ARBA00022692"/>
    </source>
</evidence>
<comment type="similarity">
    <text evidence="2">Belongs to the mitoguardin family.</text>
</comment>
<dbReference type="InterPro" id="IPR019392">
    <property type="entry name" value="Miga"/>
</dbReference>
<evidence type="ECO:0000256" key="5">
    <source>
        <dbReference type="ARBA" id="ARBA00022989"/>
    </source>
</evidence>
<accession>A0ABY6LC94</accession>
<gene>
    <name evidence="8" type="ORF">LAZ67_15001384</name>
</gene>
<protein>
    <submittedName>
        <fullName evidence="8">FAM73B</fullName>
    </submittedName>
</protein>
<evidence type="ECO:0000256" key="1">
    <source>
        <dbReference type="ARBA" id="ARBA00004294"/>
    </source>
</evidence>
<keyword evidence="6" id="KW-0496">Mitochondrion</keyword>
<organism evidence="8 9">
    <name type="scientific">Cordylochernes scorpioides</name>
    <dbReference type="NCBI Taxonomy" id="51811"/>
    <lineage>
        <taxon>Eukaryota</taxon>
        <taxon>Metazoa</taxon>
        <taxon>Ecdysozoa</taxon>
        <taxon>Arthropoda</taxon>
        <taxon>Chelicerata</taxon>
        <taxon>Arachnida</taxon>
        <taxon>Pseudoscorpiones</taxon>
        <taxon>Cheliferoidea</taxon>
        <taxon>Chernetidae</taxon>
        <taxon>Cordylochernes</taxon>
    </lineage>
</organism>
<dbReference type="PANTHER" id="PTHR21508:SF5">
    <property type="entry name" value="MITOGUARDIN"/>
    <property type="match status" value="1"/>
</dbReference>
<name>A0ABY6LC94_9ARAC</name>
<evidence type="ECO:0000313" key="9">
    <source>
        <dbReference type="Proteomes" id="UP001235939"/>
    </source>
</evidence>
<dbReference type="Proteomes" id="UP001235939">
    <property type="component" value="Chromosome 15"/>
</dbReference>
<sequence>MVELSELSYYRYCRITVCYLIGRRSGHQNMVELSSPGQSPGPPCLHKTVLARSWNRVLGELPTHHSKLLRTKGHRGSAMSWEGESGCSGQVLTGDGSLSATNLELLATLSPQNLPPTRKKDLIHSIKTQCQQELKLCFMTDINQVNNNKNSNSPQTTSYHRRQASITSEHLSTASTLTLPAHGGPPVPLSPQQLGVMGMEALETALGYWEDALRSYTVSDPSSPAALTDAQEGNFTHLLQKILDKAYHLQDHCSQLFLYENSVLFRCDSTASMRHQDSERRFTGVPTISSADSFVSAQAEVRFNKDEESDSSSDSGIECIQEESGLNCTGSRKSKKPGFNKKPNSAKLHLKISLPNNSLPTDADLSIPLSSMQARNLYRYLRKYDESALEYLFSTAYSMMRSRKYSPTDDALSIADSHISASLATNSTGFHGSSVYDDNAESIADSFFSTRSVIKSSSSVYLTANEDASSIVESFYSTQSQANSSSNMAREALKWKDSSHDLSERCTFYSANSEIANIHDFDDEDEIVDDYLMYKKALKLLETEMVPCRISRTALLKCPSETDFLAKLHCIRQAFPLVFELEENVKWFTEVGRSMLVDLFTFAKKDPKGCVGAYEEFLRFTAKPENWPLIEDELADRGLTCFTFYDTVLDFIILDAFEDLENPPSSVNAVIQNRWLSSGFKESALGTAVWSVLKAKRRLLRYSKGFISHFYSITEYLSPTLAWGFFGPNEELKEICLYFKEEVVGFISDIFSLDKVRYTSPQELAVDIMAVARERHEKYHERLEKELVEPWQSECAKCMKASTTASLERIENQSHKANIQTVKDCLPYPHLEAKSSSTKAVQVPFLVGVCHADRLVSRKFAEGIGGKEGLDNVLIRGFRPHVKFEKKTFKTGQRETKKESGDIWW</sequence>
<dbReference type="PANTHER" id="PTHR21508">
    <property type="entry name" value="MITOGUARDIN"/>
    <property type="match status" value="1"/>
</dbReference>